<keyword evidence="2" id="KW-1185">Reference proteome</keyword>
<protein>
    <submittedName>
        <fullName evidence="1">Uncharacterized protein</fullName>
    </submittedName>
</protein>
<dbReference type="OrthoDB" id="161151at2"/>
<gene>
    <name evidence="1" type="ORF">FHG89_32345</name>
</gene>
<sequence length="166" mass="17513">MPARPSRWSRPLRVLEPSYLQAFVLSGVVTVLVTRAFLQVSGYPQLGGGQPQRDPAPAGRQVSAFVGDFGGDLIHVDRVVAERDDRGRVEDGLTVGSVTRRGPAACGRSPGAFVAQGGAGHAPCPQSCSARSALPPQGVAEFRPAVGIPSDEFWSQRSRAARVTSH</sequence>
<dbReference type="Proteomes" id="UP000306145">
    <property type="component" value="Unassembled WGS sequence"/>
</dbReference>
<reference evidence="1 2" key="1">
    <citation type="submission" date="2019-06" db="EMBL/GenBank/DDBJ databases">
        <title>Micromonospora ordensis sp. nov., isolated from deep marine sediment.</title>
        <authorList>
            <person name="Veyisoglu A."/>
            <person name="Carro L."/>
            <person name="Klenk H.-P."/>
            <person name="Sahin N."/>
        </authorList>
    </citation>
    <scope>NUCLEOTIDE SEQUENCE [LARGE SCALE GENOMIC DNA]</scope>
    <source>
        <strain evidence="1 2">S2509</strain>
    </source>
</reference>
<organism evidence="1 2">
    <name type="scientific">Micromonospora orduensis</name>
    <dbReference type="NCBI Taxonomy" id="1420891"/>
    <lineage>
        <taxon>Bacteria</taxon>
        <taxon>Bacillati</taxon>
        <taxon>Actinomycetota</taxon>
        <taxon>Actinomycetes</taxon>
        <taxon>Micromonosporales</taxon>
        <taxon>Micromonosporaceae</taxon>
        <taxon>Micromonospora</taxon>
    </lineage>
</organism>
<dbReference type="EMBL" id="VDFY01000314">
    <property type="protein sequence ID" value="TNH21086.1"/>
    <property type="molecule type" value="Genomic_DNA"/>
</dbReference>
<proteinExistence type="predicted"/>
<evidence type="ECO:0000313" key="2">
    <source>
        <dbReference type="Proteomes" id="UP000306145"/>
    </source>
</evidence>
<dbReference type="AlphaFoldDB" id="A0A5C4QAL4"/>
<evidence type="ECO:0000313" key="1">
    <source>
        <dbReference type="EMBL" id="TNH21086.1"/>
    </source>
</evidence>
<accession>A0A5C4QAL4</accession>
<name>A0A5C4QAL4_9ACTN</name>
<comment type="caution">
    <text evidence="1">The sequence shown here is derived from an EMBL/GenBank/DDBJ whole genome shotgun (WGS) entry which is preliminary data.</text>
</comment>